<sequence>MDAQTLQKILEQNTQQMQLMQQMMQALLSDVQDSFGVNEVKAGPSHTERDSECWNCGRVGHTSGQCRSKAWRCSSCRGKGHKEKFCEKATQYRNRSKSRTRAKPHKKRCGQVVLAGSAEANVNAVRHYVTAEVNGHKIEFQLDTGSDITLLNVDEWKRMGSPELKDSSLVVKDASGNQMKVHGELSCHFRLKGAIGE</sequence>
<dbReference type="SMART" id="SM00343">
    <property type="entry name" value="ZnF_C2HC"/>
    <property type="match status" value="2"/>
</dbReference>
<keyword evidence="1" id="KW-0479">Metal-binding</keyword>
<evidence type="ECO:0000313" key="4">
    <source>
        <dbReference type="Proteomes" id="UP000054495"/>
    </source>
</evidence>
<evidence type="ECO:0000259" key="2">
    <source>
        <dbReference type="PROSITE" id="PS50158"/>
    </source>
</evidence>
<dbReference type="EMBL" id="KE124989">
    <property type="protein sequence ID" value="EPB73410.1"/>
    <property type="molecule type" value="Genomic_DNA"/>
</dbReference>
<dbReference type="Gene3D" id="2.40.70.10">
    <property type="entry name" value="Acid Proteases"/>
    <property type="match status" value="1"/>
</dbReference>
<dbReference type="InterPro" id="IPR021109">
    <property type="entry name" value="Peptidase_aspartic_dom_sf"/>
</dbReference>
<keyword evidence="1" id="KW-0862">Zinc</keyword>
<accession>A0A0D6LMV9</accession>
<keyword evidence="1" id="KW-0863">Zinc-finger</keyword>
<organism evidence="3 4">
    <name type="scientific">Ancylostoma ceylanicum</name>
    <dbReference type="NCBI Taxonomy" id="53326"/>
    <lineage>
        <taxon>Eukaryota</taxon>
        <taxon>Metazoa</taxon>
        <taxon>Ecdysozoa</taxon>
        <taxon>Nematoda</taxon>
        <taxon>Chromadorea</taxon>
        <taxon>Rhabditida</taxon>
        <taxon>Rhabditina</taxon>
        <taxon>Rhabditomorpha</taxon>
        <taxon>Strongyloidea</taxon>
        <taxon>Ancylostomatidae</taxon>
        <taxon>Ancylostomatinae</taxon>
        <taxon>Ancylostoma</taxon>
    </lineage>
</organism>
<dbReference type="AlphaFoldDB" id="A0A0D6LMV9"/>
<evidence type="ECO:0000313" key="3">
    <source>
        <dbReference type="EMBL" id="EPB73410.1"/>
    </source>
</evidence>
<protein>
    <submittedName>
        <fullName evidence="3">Zinc knuckle</fullName>
    </submittedName>
</protein>
<dbReference type="GO" id="GO:0019899">
    <property type="term" value="F:enzyme binding"/>
    <property type="evidence" value="ECO:0007669"/>
    <property type="project" value="UniProtKB-ARBA"/>
</dbReference>
<dbReference type="GO" id="GO:0003676">
    <property type="term" value="F:nucleic acid binding"/>
    <property type="evidence" value="ECO:0007669"/>
    <property type="project" value="InterPro"/>
</dbReference>
<dbReference type="SUPFAM" id="SSF57756">
    <property type="entry name" value="Retrovirus zinc finger-like domains"/>
    <property type="match status" value="1"/>
</dbReference>
<gene>
    <name evidence="3" type="ORF">ANCCEY_07481</name>
</gene>
<keyword evidence="4" id="KW-1185">Reference proteome</keyword>
<dbReference type="Pfam" id="PF13975">
    <property type="entry name" value="gag-asp_proteas"/>
    <property type="match status" value="1"/>
</dbReference>
<dbReference type="SUPFAM" id="SSF50630">
    <property type="entry name" value="Acid proteases"/>
    <property type="match status" value="1"/>
</dbReference>
<dbReference type="PANTHER" id="PTHR36943">
    <property type="entry name" value="CCHC-TYPE DOMAIN-CONTAINING PROTEIN"/>
    <property type="match status" value="1"/>
</dbReference>
<name>A0A0D6LMV9_9BILA</name>
<dbReference type="GO" id="GO:0005737">
    <property type="term" value="C:cytoplasm"/>
    <property type="evidence" value="ECO:0007669"/>
    <property type="project" value="UniProtKB-ARBA"/>
</dbReference>
<evidence type="ECO:0000256" key="1">
    <source>
        <dbReference type="PROSITE-ProRule" id="PRU00047"/>
    </source>
</evidence>
<dbReference type="InterPro" id="IPR001878">
    <property type="entry name" value="Znf_CCHC"/>
</dbReference>
<dbReference type="Proteomes" id="UP000054495">
    <property type="component" value="Unassembled WGS sequence"/>
</dbReference>
<dbReference type="GO" id="GO:0008270">
    <property type="term" value="F:zinc ion binding"/>
    <property type="evidence" value="ECO:0007669"/>
    <property type="project" value="UniProtKB-KW"/>
</dbReference>
<dbReference type="PANTHER" id="PTHR36943:SF1">
    <property type="entry name" value="CCHC-TYPE DOMAIN-CONTAINING PROTEIN"/>
    <property type="match status" value="1"/>
</dbReference>
<dbReference type="Gene3D" id="4.10.60.10">
    <property type="entry name" value="Zinc finger, CCHC-type"/>
    <property type="match status" value="1"/>
</dbReference>
<feature type="domain" description="CCHC-type" evidence="2">
    <location>
        <begin position="53"/>
        <end position="68"/>
    </location>
</feature>
<proteinExistence type="predicted"/>
<reference evidence="3 4" key="1">
    <citation type="submission" date="2013-05" db="EMBL/GenBank/DDBJ databases">
        <title>Draft genome of the parasitic nematode Anyclostoma ceylanicum.</title>
        <authorList>
            <person name="Mitreva M."/>
        </authorList>
    </citation>
    <scope>NUCLEOTIDE SEQUENCE [LARGE SCALE GENOMIC DNA]</scope>
</reference>
<dbReference type="PROSITE" id="PS50158">
    <property type="entry name" value="ZF_CCHC"/>
    <property type="match status" value="1"/>
</dbReference>
<dbReference type="InterPro" id="IPR036875">
    <property type="entry name" value="Znf_CCHC_sf"/>
</dbReference>